<dbReference type="GO" id="GO:0016874">
    <property type="term" value="F:ligase activity"/>
    <property type="evidence" value="ECO:0007669"/>
    <property type="project" value="UniProtKB-KW"/>
</dbReference>
<evidence type="ECO:0000256" key="1">
    <source>
        <dbReference type="ARBA" id="ARBA00005594"/>
    </source>
</evidence>
<evidence type="ECO:0000256" key="4">
    <source>
        <dbReference type="ARBA" id="ARBA00022741"/>
    </source>
</evidence>
<keyword evidence="5 9" id="KW-0067">ATP-binding</keyword>
<evidence type="ECO:0000256" key="2">
    <source>
        <dbReference type="ARBA" id="ARBA00013161"/>
    </source>
</evidence>
<proteinExistence type="inferred from homology"/>
<feature type="region of interest" description="Disordered" evidence="10">
    <location>
        <begin position="1"/>
        <end position="27"/>
    </location>
</feature>
<dbReference type="SUPFAM" id="SSF52374">
    <property type="entry name" value="Nucleotidylyl transferase"/>
    <property type="match status" value="1"/>
</dbReference>
<dbReference type="InterPro" id="IPR050203">
    <property type="entry name" value="Trp-tRNA_synthetase"/>
</dbReference>
<evidence type="ECO:0000256" key="8">
    <source>
        <dbReference type="NCBIfam" id="TIGR00233"/>
    </source>
</evidence>
<comment type="caution">
    <text evidence="11">The sequence shown here is derived from an EMBL/GenBank/DDBJ whole genome shotgun (WGS) entry which is preliminary data.</text>
</comment>
<dbReference type="InterPro" id="IPR002306">
    <property type="entry name" value="Trp-tRNA-ligase"/>
</dbReference>
<dbReference type="InterPro" id="IPR002305">
    <property type="entry name" value="aa-tRNA-synth_Ic"/>
</dbReference>
<keyword evidence="12" id="KW-1185">Reference proteome</keyword>
<dbReference type="PRINTS" id="PR01039">
    <property type="entry name" value="TRNASYNTHTRP"/>
</dbReference>
<keyword evidence="3 9" id="KW-0436">Ligase</keyword>
<dbReference type="Proteomes" id="UP000632535">
    <property type="component" value="Unassembled WGS sequence"/>
</dbReference>
<evidence type="ECO:0000313" key="11">
    <source>
        <dbReference type="EMBL" id="GGI04278.1"/>
    </source>
</evidence>
<evidence type="ECO:0000256" key="6">
    <source>
        <dbReference type="ARBA" id="ARBA00022917"/>
    </source>
</evidence>
<keyword evidence="7 9" id="KW-0030">Aminoacyl-tRNA synthetase</keyword>
<accession>A0ABQ2AZI4</accession>
<organism evidence="11 12">
    <name type="scientific">Isoptericola cucumis</name>
    <dbReference type="NCBI Taxonomy" id="1776856"/>
    <lineage>
        <taxon>Bacteria</taxon>
        <taxon>Bacillati</taxon>
        <taxon>Actinomycetota</taxon>
        <taxon>Actinomycetes</taxon>
        <taxon>Micrococcales</taxon>
        <taxon>Promicromonosporaceae</taxon>
        <taxon>Isoptericola</taxon>
    </lineage>
</organism>
<evidence type="ECO:0000256" key="10">
    <source>
        <dbReference type="SAM" id="MobiDB-lite"/>
    </source>
</evidence>
<keyword evidence="4 9" id="KW-0547">Nucleotide-binding</keyword>
<keyword evidence="6 9" id="KW-0648">Protein biosynthesis</keyword>
<dbReference type="RefSeq" id="WP_188521635.1">
    <property type="nucleotide sequence ID" value="NZ_BMDG01000001.1"/>
</dbReference>
<protein>
    <recommendedName>
        <fullName evidence="2 8">Tryptophan--tRNA ligase</fullName>
        <ecNumber evidence="2 8">6.1.1.2</ecNumber>
    </recommendedName>
</protein>
<evidence type="ECO:0000256" key="3">
    <source>
        <dbReference type="ARBA" id="ARBA00022598"/>
    </source>
</evidence>
<dbReference type="PANTHER" id="PTHR43766:SF1">
    <property type="entry name" value="TRYPTOPHAN--TRNA LIGASE, MITOCHONDRIAL"/>
    <property type="match status" value="1"/>
</dbReference>
<dbReference type="InterPro" id="IPR014729">
    <property type="entry name" value="Rossmann-like_a/b/a_fold"/>
</dbReference>
<evidence type="ECO:0000256" key="9">
    <source>
        <dbReference type="RuleBase" id="RU363036"/>
    </source>
</evidence>
<evidence type="ECO:0000313" key="12">
    <source>
        <dbReference type="Proteomes" id="UP000632535"/>
    </source>
</evidence>
<dbReference type="PANTHER" id="PTHR43766">
    <property type="entry name" value="TRYPTOPHAN--TRNA LIGASE, MITOCHONDRIAL"/>
    <property type="match status" value="1"/>
</dbReference>
<name>A0ABQ2AZI4_9MICO</name>
<dbReference type="EC" id="6.1.1.2" evidence="2 8"/>
<reference evidence="12" key="1">
    <citation type="journal article" date="2019" name="Int. J. Syst. Evol. Microbiol.">
        <title>The Global Catalogue of Microorganisms (GCM) 10K type strain sequencing project: providing services to taxonomists for standard genome sequencing and annotation.</title>
        <authorList>
            <consortium name="The Broad Institute Genomics Platform"/>
            <consortium name="The Broad Institute Genome Sequencing Center for Infectious Disease"/>
            <person name="Wu L."/>
            <person name="Ma J."/>
        </authorList>
    </citation>
    <scope>NUCLEOTIDE SEQUENCE [LARGE SCALE GENOMIC DNA]</scope>
    <source>
        <strain evidence="12">CCM 8653</strain>
    </source>
</reference>
<dbReference type="Gene3D" id="3.40.50.620">
    <property type="entry name" value="HUPs"/>
    <property type="match status" value="1"/>
</dbReference>
<evidence type="ECO:0000256" key="5">
    <source>
        <dbReference type="ARBA" id="ARBA00022840"/>
    </source>
</evidence>
<dbReference type="Gene3D" id="1.10.240.10">
    <property type="entry name" value="Tyrosyl-Transfer RNA Synthetase"/>
    <property type="match status" value="1"/>
</dbReference>
<evidence type="ECO:0000256" key="7">
    <source>
        <dbReference type="ARBA" id="ARBA00023146"/>
    </source>
</evidence>
<dbReference type="EMBL" id="BMDG01000001">
    <property type="protein sequence ID" value="GGI04278.1"/>
    <property type="molecule type" value="Genomic_DNA"/>
</dbReference>
<dbReference type="Pfam" id="PF00579">
    <property type="entry name" value="tRNA-synt_1b"/>
    <property type="match status" value="1"/>
</dbReference>
<comment type="similarity">
    <text evidence="1 9">Belongs to the class-I aminoacyl-tRNA synthetase family.</text>
</comment>
<sequence>MLVPTAAGTPAAPAGSPADTAPSVSASTAVAQARSTEVEEQLARDPGRFRVLTGDRPTGALHLGHLLATLDNRVRLQDAGVDVVLVVADYQVITDRDDAGDLPAVVREVVLDYLAAGIDPARSTVFTHSAVPALNQLLLPFLSLVSVAELERNPTVKAEAVDAERRQGRGMSGLLFTYPVHQAADILFCRANLVPVGQDQLPHLETTRTVARRFNQRYAPTTGYFPEPEALLTPSLTVLGDDGAKMSKSRGNALELRASEDETVRFFRRARTDSERHITYEPERRPEVANLLRIGAHLAGTTPGELADAVGAAGAGRLKTVVTEAVVEGLRPLRERRAALAADGPAVVRDVLARGNARANEIADRTLADVRELMGTMYS</sequence>
<dbReference type="NCBIfam" id="TIGR00233">
    <property type="entry name" value="trpS"/>
    <property type="match status" value="1"/>
</dbReference>
<gene>
    <name evidence="11" type="ORF">GCM10007368_00360</name>
</gene>